<reference evidence="4 5" key="1">
    <citation type="submission" date="2020-03" db="EMBL/GenBank/DDBJ databases">
        <title>Complete genome sequence of Shewanella sp.</title>
        <authorList>
            <person name="Kim Y.-S."/>
            <person name="Kim S.-J."/>
            <person name="Jung H.-K."/>
            <person name="Kim K.-H."/>
        </authorList>
    </citation>
    <scope>NUCLEOTIDE SEQUENCE [LARGE SCALE GENOMIC DNA]</scope>
    <source>
        <strain evidence="4 5">PN3F2</strain>
        <plasmid evidence="4 5">pPN3F2_1</plasmid>
    </source>
</reference>
<protein>
    <submittedName>
        <fullName evidence="4">Single-stranded DNA-binding protein</fullName>
    </submittedName>
</protein>
<dbReference type="RefSeq" id="WP_167680179.1">
    <property type="nucleotide sequence ID" value="NZ_CP050314.1"/>
</dbReference>
<sequence>MNNHNHTQNQSTRQNTIRFTGNVSQVKPLQNGGASISLAYNEGKMVNNEWQQSDTLYMSCIVPAKLNFIPNIGDKMTIEGFLGSDNYQPQGGKKRYGVKIIINQILEYSEKQQAPQQNGYQNRPAPQQNSYQQAPQQNGYQNRPAPQQNSYQQAPQQNGYQNRPAPQQNNQAPQNNFQQGNGFRQNY</sequence>
<dbReference type="Gene3D" id="2.40.50.140">
    <property type="entry name" value="Nucleic acid-binding proteins"/>
    <property type="match status" value="1"/>
</dbReference>
<feature type="compositionally biased region" description="Low complexity" evidence="3">
    <location>
        <begin position="124"/>
        <end position="187"/>
    </location>
</feature>
<dbReference type="Proteomes" id="UP000502608">
    <property type="component" value="Plasmid pPN3F2_1"/>
</dbReference>
<evidence type="ECO:0000256" key="1">
    <source>
        <dbReference type="ARBA" id="ARBA00023125"/>
    </source>
</evidence>
<keyword evidence="4" id="KW-0614">Plasmid</keyword>
<keyword evidence="1 2" id="KW-0238">DNA-binding</keyword>
<evidence type="ECO:0000313" key="4">
    <source>
        <dbReference type="EMBL" id="QIR16330.1"/>
    </source>
</evidence>
<dbReference type="SUPFAM" id="SSF50249">
    <property type="entry name" value="Nucleic acid-binding proteins"/>
    <property type="match status" value="1"/>
</dbReference>
<dbReference type="PROSITE" id="PS50935">
    <property type="entry name" value="SSB"/>
    <property type="match status" value="1"/>
</dbReference>
<dbReference type="AlphaFoldDB" id="A0A6G9QP03"/>
<feature type="compositionally biased region" description="Polar residues" evidence="3">
    <location>
        <begin position="112"/>
        <end position="121"/>
    </location>
</feature>
<feature type="region of interest" description="Disordered" evidence="3">
    <location>
        <begin position="112"/>
        <end position="187"/>
    </location>
</feature>
<evidence type="ECO:0000256" key="2">
    <source>
        <dbReference type="PROSITE-ProRule" id="PRU00252"/>
    </source>
</evidence>
<proteinExistence type="predicted"/>
<dbReference type="InterPro" id="IPR000424">
    <property type="entry name" value="Primosome_PriB/ssb"/>
</dbReference>
<keyword evidence="5" id="KW-1185">Reference proteome</keyword>
<evidence type="ECO:0000313" key="5">
    <source>
        <dbReference type="Proteomes" id="UP000502608"/>
    </source>
</evidence>
<dbReference type="EMBL" id="CP050314">
    <property type="protein sequence ID" value="QIR16330.1"/>
    <property type="molecule type" value="Genomic_DNA"/>
</dbReference>
<geneLocation type="plasmid" evidence="4 5">
    <name>pPN3F2_1</name>
</geneLocation>
<evidence type="ECO:0000256" key="3">
    <source>
        <dbReference type="SAM" id="MobiDB-lite"/>
    </source>
</evidence>
<dbReference type="GO" id="GO:0003697">
    <property type="term" value="F:single-stranded DNA binding"/>
    <property type="evidence" value="ECO:0007669"/>
    <property type="project" value="InterPro"/>
</dbReference>
<gene>
    <name evidence="4" type="ORF">HBH39_17750</name>
</gene>
<accession>A0A6G9QP03</accession>
<name>A0A6G9QP03_9GAMM</name>
<dbReference type="KEGG" id="saes:HBH39_17750"/>
<dbReference type="InterPro" id="IPR012340">
    <property type="entry name" value="NA-bd_OB-fold"/>
</dbReference>
<organism evidence="4 5">
    <name type="scientific">Shewanella aestuarii</name>
    <dbReference type="NCBI Taxonomy" id="1028752"/>
    <lineage>
        <taxon>Bacteria</taxon>
        <taxon>Pseudomonadati</taxon>
        <taxon>Pseudomonadota</taxon>
        <taxon>Gammaproteobacteria</taxon>
        <taxon>Alteromonadales</taxon>
        <taxon>Shewanellaceae</taxon>
        <taxon>Shewanella</taxon>
    </lineage>
</organism>